<proteinExistence type="predicted"/>
<feature type="compositionally biased region" description="Basic residues" evidence="1">
    <location>
        <begin position="186"/>
        <end position="198"/>
    </location>
</feature>
<reference evidence="3" key="1">
    <citation type="journal article" date="2021" name="Int. J. Syst. Evol. Microbiol.">
        <title>Actinocatenispora comari sp. nov., an endophytic actinomycete isolated from aerial parts of Comarum salesowianum.</title>
        <authorList>
            <person name="Oyunbileg N."/>
            <person name="Iizaka Y."/>
            <person name="Hamada M."/>
            <person name="Davaapurev B.O."/>
            <person name="Fukumoto A."/>
            <person name="Tsetseg B."/>
            <person name="Kato F."/>
            <person name="Tamura T."/>
            <person name="Batkhuu J."/>
            <person name="Anzai Y."/>
        </authorList>
    </citation>
    <scope>NUCLEOTIDE SEQUENCE [LARGE SCALE GENOMIC DNA]</scope>
    <source>
        <strain evidence="3">NUM-2625</strain>
    </source>
</reference>
<protein>
    <recommendedName>
        <fullName evidence="4">Polyhydroxyalkanoate synthesis regulator phasin</fullName>
    </recommendedName>
</protein>
<evidence type="ECO:0000256" key="1">
    <source>
        <dbReference type="SAM" id="MobiDB-lite"/>
    </source>
</evidence>
<evidence type="ECO:0000313" key="2">
    <source>
        <dbReference type="EMBL" id="GIL28747.1"/>
    </source>
</evidence>
<evidence type="ECO:0008006" key="4">
    <source>
        <dbReference type="Google" id="ProtNLM"/>
    </source>
</evidence>
<feature type="compositionally biased region" description="Low complexity" evidence="1">
    <location>
        <begin position="111"/>
        <end position="122"/>
    </location>
</feature>
<accession>A0A8J4EKZ6</accession>
<dbReference type="RefSeq" id="WP_207126446.1">
    <property type="nucleotide sequence ID" value="NZ_BOPO01000076.1"/>
</dbReference>
<sequence length="215" mass="22012">MQQDAWRTYLELALGLTEKPRKRAKQAIDTLAAQSGASVDQLRSMTEELVETSVANREAVAKLVRSELDKALRAVGLVNADRLTEMQSRIDELEHRLAETEAGGSAVTRSAGAATKPTATKPTAKKTAAKKAAAAKKTTAKKATAKKAGAKKAAAGTTAAKKARATSAATKSATATATKAAGAKKAGAKKAGAKKAGTKKTAAARAPESASRTGE</sequence>
<keyword evidence="3" id="KW-1185">Reference proteome</keyword>
<gene>
    <name evidence="2" type="ORF">NUM_40010</name>
</gene>
<evidence type="ECO:0000313" key="3">
    <source>
        <dbReference type="Proteomes" id="UP000614996"/>
    </source>
</evidence>
<name>A0A8J4EKZ6_9ACTN</name>
<feature type="compositionally biased region" description="Basic residues" evidence="1">
    <location>
        <begin position="138"/>
        <end position="150"/>
    </location>
</feature>
<feature type="region of interest" description="Disordered" evidence="1">
    <location>
        <begin position="100"/>
        <end position="215"/>
    </location>
</feature>
<organism evidence="2 3">
    <name type="scientific">Actinocatenispora comari</name>
    <dbReference type="NCBI Taxonomy" id="2807577"/>
    <lineage>
        <taxon>Bacteria</taxon>
        <taxon>Bacillati</taxon>
        <taxon>Actinomycetota</taxon>
        <taxon>Actinomycetes</taxon>
        <taxon>Micromonosporales</taxon>
        <taxon>Micromonosporaceae</taxon>
        <taxon>Actinocatenispora</taxon>
    </lineage>
</organism>
<dbReference type="Proteomes" id="UP000614996">
    <property type="component" value="Unassembled WGS sequence"/>
</dbReference>
<dbReference type="AlphaFoldDB" id="A0A8J4EKZ6"/>
<dbReference type="EMBL" id="BOPO01000076">
    <property type="protein sequence ID" value="GIL28747.1"/>
    <property type="molecule type" value="Genomic_DNA"/>
</dbReference>
<feature type="compositionally biased region" description="Low complexity" evidence="1">
    <location>
        <begin position="151"/>
        <end position="185"/>
    </location>
</feature>
<comment type="caution">
    <text evidence="2">The sequence shown here is derived from an EMBL/GenBank/DDBJ whole genome shotgun (WGS) entry which is preliminary data.</text>
</comment>